<sequence>MDFNLFNQLKRHEGEHLTVYNCPAGYATIGVGRNLEQRGISEAESDYLLSNDITEFTHAVRSNINTTKCNPAREAVLINMAFNLGITGLLNFKNTIAAVEDGDWELAAHEMLNSRWAVQVGSRADELAEQMASGEWYL</sequence>
<evidence type="ECO:0000313" key="5">
    <source>
        <dbReference type="Proteomes" id="UP000228621"/>
    </source>
</evidence>
<accession>A0A2A5JLX7</accession>
<proteinExistence type="inferred from homology"/>
<gene>
    <name evidence="4" type="ORF">CEX98_17530</name>
</gene>
<keyword evidence="1 3" id="KW-0929">Antimicrobial</keyword>
<evidence type="ECO:0000313" key="4">
    <source>
        <dbReference type="EMBL" id="PCK30426.1"/>
    </source>
</evidence>
<evidence type="ECO:0000256" key="1">
    <source>
        <dbReference type="ARBA" id="ARBA00022529"/>
    </source>
</evidence>
<comment type="caution">
    <text evidence="4">The sequence shown here is derived from an EMBL/GenBank/DDBJ whole genome shotgun (WGS) entry which is preliminary data.</text>
</comment>
<dbReference type="GO" id="GO:0009253">
    <property type="term" value="P:peptidoglycan catabolic process"/>
    <property type="evidence" value="ECO:0007669"/>
    <property type="project" value="InterPro"/>
</dbReference>
<dbReference type="GO" id="GO:0031640">
    <property type="term" value="P:killing of cells of another organism"/>
    <property type="evidence" value="ECO:0007669"/>
    <property type="project" value="UniProtKB-KW"/>
</dbReference>
<dbReference type="Proteomes" id="UP000228621">
    <property type="component" value="Unassembled WGS sequence"/>
</dbReference>
<name>A0A2A5JLX7_PSEO7</name>
<dbReference type="InterPro" id="IPR052619">
    <property type="entry name" value="Phage_lysozyme-like"/>
</dbReference>
<dbReference type="GO" id="GO:0003796">
    <property type="term" value="F:lysozyme activity"/>
    <property type="evidence" value="ECO:0007669"/>
    <property type="project" value="UniProtKB-EC"/>
</dbReference>
<comment type="similarity">
    <text evidence="3">Belongs to the glycosyl hydrolase 24 family.</text>
</comment>
<keyword evidence="3" id="KW-0326">Glycosidase</keyword>
<comment type="catalytic activity">
    <reaction evidence="3">
        <text>Hydrolysis of (1-&gt;4)-beta-linkages between N-acetylmuramic acid and N-acetyl-D-glucosamine residues in a peptidoglycan and between N-acetyl-D-glucosamine residues in chitodextrins.</text>
        <dbReference type="EC" id="3.2.1.17"/>
    </reaction>
</comment>
<reference evidence="5" key="1">
    <citation type="journal article" date="2019" name="Genome Announc.">
        <title>Draft Genome Sequence of Pseudoalteromonas piscicida Strain 36Y ROTHPW, an Hypersaline Seawater Isolate from the South Coast of Sonora, Mexico.</title>
        <authorList>
            <person name="Sanchez-Diaz R."/>
            <person name="Molina-Garza Z.J."/>
            <person name="Cruz-Suarez L.E."/>
            <person name="Selvin J."/>
            <person name="Kiran G.S."/>
            <person name="Ibarra-Gamez J.C."/>
            <person name="Gomez-Gil B."/>
            <person name="Galaviz-Silva L."/>
        </authorList>
    </citation>
    <scope>NUCLEOTIDE SEQUENCE [LARGE SCALE GENOMIC DNA]</scope>
    <source>
        <strain evidence="5">36Y_RITHPW</strain>
    </source>
</reference>
<dbReference type="OrthoDB" id="9091992at2"/>
<keyword evidence="2 3" id="KW-0081">Bacteriolytic enzyme</keyword>
<dbReference type="RefSeq" id="WP_099643318.1">
    <property type="nucleotide sequence ID" value="NZ_NKHF01000084.1"/>
</dbReference>
<evidence type="ECO:0000256" key="2">
    <source>
        <dbReference type="ARBA" id="ARBA00022638"/>
    </source>
</evidence>
<dbReference type="InterPro" id="IPR023346">
    <property type="entry name" value="Lysozyme-like_dom_sf"/>
</dbReference>
<dbReference type="EC" id="3.2.1.17" evidence="3"/>
<dbReference type="InterPro" id="IPR023347">
    <property type="entry name" value="Lysozyme_dom_sf"/>
</dbReference>
<keyword evidence="5" id="KW-1185">Reference proteome</keyword>
<dbReference type="InterPro" id="IPR002196">
    <property type="entry name" value="Glyco_hydro_24"/>
</dbReference>
<dbReference type="AlphaFoldDB" id="A0A2A5JLX7"/>
<dbReference type="Gene3D" id="1.10.530.40">
    <property type="match status" value="1"/>
</dbReference>
<protein>
    <recommendedName>
        <fullName evidence="3">Lysozyme</fullName>
        <ecNumber evidence="3">3.2.1.17</ecNumber>
    </recommendedName>
</protein>
<dbReference type="GO" id="GO:0042742">
    <property type="term" value="P:defense response to bacterium"/>
    <property type="evidence" value="ECO:0007669"/>
    <property type="project" value="UniProtKB-KW"/>
</dbReference>
<keyword evidence="3 4" id="KW-0378">Hydrolase</keyword>
<dbReference type="SUPFAM" id="SSF53955">
    <property type="entry name" value="Lysozyme-like"/>
    <property type="match status" value="1"/>
</dbReference>
<dbReference type="PANTHER" id="PTHR37406:SF1">
    <property type="entry name" value="T4-TYPE LYSOZYME 1-RELATED"/>
    <property type="match status" value="1"/>
</dbReference>
<dbReference type="Pfam" id="PF00959">
    <property type="entry name" value="Phage_lysozyme"/>
    <property type="match status" value="1"/>
</dbReference>
<organism evidence="4 5">
    <name type="scientific">Pseudoalteromonas piscicida</name>
    <dbReference type="NCBI Taxonomy" id="43662"/>
    <lineage>
        <taxon>Bacteria</taxon>
        <taxon>Pseudomonadati</taxon>
        <taxon>Pseudomonadota</taxon>
        <taxon>Gammaproteobacteria</taxon>
        <taxon>Alteromonadales</taxon>
        <taxon>Pseudoalteromonadaceae</taxon>
        <taxon>Pseudoalteromonas</taxon>
    </lineage>
</organism>
<dbReference type="GO" id="GO:0016998">
    <property type="term" value="P:cell wall macromolecule catabolic process"/>
    <property type="evidence" value="ECO:0007669"/>
    <property type="project" value="InterPro"/>
</dbReference>
<dbReference type="EMBL" id="NKHF01000084">
    <property type="protein sequence ID" value="PCK30426.1"/>
    <property type="molecule type" value="Genomic_DNA"/>
</dbReference>
<dbReference type="PANTHER" id="PTHR37406">
    <property type="entry name" value="T4-TYPE LYSOZYME 1-RELATED"/>
    <property type="match status" value="1"/>
</dbReference>
<evidence type="ECO:0000256" key="3">
    <source>
        <dbReference type="RuleBase" id="RU003788"/>
    </source>
</evidence>